<dbReference type="KEGG" id="pabs:JIR001_29800"/>
<gene>
    <name evidence="1" type="ORF">JIR001_29800</name>
</gene>
<dbReference type="EMBL" id="AP024601">
    <property type="protein sequence ID" value="BCU83197.1"/>
    <property type="molecule type" value="Genomic_DNA"/>
</dbReference>
<dbReference type="Proteomes" id="UP000677436">
    <property type="component" value="Chromosome"/>
</dbReference>
<organism evidence="1 2">
    <name type="scientific">Polycladomyces abyssicola</name>
    <dbReference type="NCBI Taxonomy" id="1125966"/>
    <lineage>
        <taxon>Bacteria</taxon>
        <taxon>Bacillati</taxon>
        <taxon>Bacillota</taxon>
        <taxon>Bacilli</taxon>
        <taxon>Bacillales</taxon>
        <taxon>Thermoactinomycetaceae</taxon>
        <taxon>Polycladomyces</taxon>
    </lineage>
</organism>
<dbReference type="AlphaFoldDB" id="A0A8D5UK21"/>
<reference evidence="1" key="1">
    <citation type="journal article" date="2013" name="Int. J. Syst. Evol. Microbiol.">
        <title>Polycladomyces abyssicola gen. nov., sp. nov., a thermophilic filamentous bacterium isolated from hemipelagic sediment.</title>
        <authorList>
            <person name="Tsubouchi T."/>
            <person name="Shimane Y."/>
            <person name="Mori K."/>
            <person name="Usui K."/>
            <person name="Hiraki T."/>
            <person name="Tame A."/>
            <person name="Uematsu K."/>
            <person name="Maruyama T."/>
            <person name="Hatada Y."/>
        </authorList>
    </citation>
    <scope>NUCLEOTIDE SEQUENCE</scope>
    <source>
        <strain evidence="1">JIR-001</strain>
    </source>
</reference>
<reference evidence="1" key="2">
    <citation type="journal article" date="2021" name="Microbiol. Resour. Announc.">
        <title>Complete Genome Sequence of Polycladomyces abyssicola JIR-001T, Isolated from Hemipelagic Sediment in Deep Seawater.</title>
        <authorList>
            <person name="Tsubouchi T."/>
            <person name="Kaneko Y."/>
        </authorList>
    </citation>
    <scope>NUCLEOTIDE SEQUENCE</scope>
    <source>
        <strain evidence="1">JIR-001</strain>
    </source>
</reference>
<evidence type="ECO:0000313" key="2">
    <source>
        <dbReference type="Proteomes" id="UP000677436"/>
    </source>
</evidence>
<dbReference type="RefSeq" id="WP_212773450.1">
    <property type="nucleotide sequence ID" value="NZ_AP024601.1"/>
</dbReference>
<name>A0A8D5UK21_9BACL</name>
<proteinExistence type="predicted"/>
<protein>
    <submittedName>
        <fullName evidence="1">Uncharacterized protein</fullName>
    </submittedName>
</protein>
<keyword evidence="2" id="KW-1185">Reference proteome</keyword>
<sequence>MNFYILGSKTRRPASRKTIFVDGTHDDSFREGVDLELSHWIPNRTPDRFRADTSTEICMNFIREELTDEWDLAINNHLDVDGVLSVFTLLHPDFAQKYRTVIVEAAEMGDFWAWGEEGAQRLFQGLTLKMKALRGAKTDIRRIYEECFEEVFRLVEDAHPNVWVQTGMDALRESVDRVERGEICRTVVHPRLVHYAIPRHLAEASLIKALHIPTFNAPLSDDMWLHPQTRNRLDREKVHLVSVDTERGTYYDLWYPGYMWADTPNSWRAPGFYFSGSTNGYYYGHRPLEKAVEKLGAIEPNRGRWIIARELSPFSSITGRNYPVVVSFMGEDGSPAPSGISSDSVAEILSEAFAESHHFGLKELNR</sequence>
<accession>A0A8D5UK21</accession>
<dbReference type="InterPro" id="IPR046509">
    <property type="entry name" value="DUF6687"/>
</dbReference>
<dbReference type="Pfam" id="PF20392">
    <property type="entry name" value="DUF6687"/>
    <property type="match status" value="1"/>
</dbReference>
<evidence type="ECO:0000313" key="1">
    <source>
        <dbReference type="EMBL" id="BCU83197.1"/>
    </source>
</evidence>